<gene>
    <name evidence="2" type="ORF">A5866_002071</name>
</gene>
<evidence type="ECO:0000313" key="3">
    <source>
        <dbReference type="Proteomes" id="UP000195080"/>
    </source>
</evidence>
<dbReference type="EMBL" id="CP147248">
    <property type="protein sequence ID" value="WYJ86987.1"/>
    <property type="molecule type" value="Genomic_DNA"/>
</dbReference>
<dbReference type="Proteomes" id="UP000195080">
    <property type="component" value="Chromosome"/>
</dbReference>
<evidence type="ECO:0000256" key="1">
    <source>
        <dbReference type="SAM" id="MobiDB-lite"/>
    </source>
</evidence>
<organism evidence="2 3">
    <name type="scientific">Candidatus Enterococcus lemimoniae</name>
    <dbReference type="NCBI Taxonomy" id="1834167"/>
    <lineage>
        <taxon>Bacteria</taxon>
        <taxon>Bacillati</taxon>
        <taxon>Bacillota</taxon>
        <taxon>Bacilli</taxon>
        <taxon>Lactobacillales</taxon>
        <taxon>Enterococcaceae</taxon>
        <taxon>Enterococcus</taxon>
    </lineage>
</organism>
<dbReference type="RefSeq" id="WP_086445475.1">
    <property type="nucleotide sequence ID" value="NZ_CP147248.1"/>
</dbReference>
<feature type="compositionally biased region" description="Basic and acidic residues" evidence="1">
    <location>
        <begin position="50"/>
        <end position="67"/>
    </location>
</feature>
<proteinExistence type="predicted"/>
<evidence type="ECO:0000313" key="2">
    <source>
        <dbReference type="EMBL" id="WYJ86987.1"/>
    </source>
</evidence>
<sequence length="85" mass="10214">MKSYNFNDLYEEIRNEADLKLLAEFYRYWGKPFGKITGLGEPDVKNKELRKELKEKSQKKQWEDRQAKRAKKMFGTETKEPDEPP</sequence>
<keyword evidence="3" id="KW-1185">Reference proteome</keyword>
<feature type="region of interest" description="Disordered" evidence="1">
    <location>
        <begin position="50"/>
        <end position="85"/>
    </location>
</feature>
<protein>
    <submittedName>
        <fullName evidence="2">Uncharacterized protein</fullName>
    </submittedName>
</protein>
<accession>A0ABZ2TBV7</accession>
<reference evidence="3" key="1">
    <citation type="submission" date="2017-05" db="EMBL/GenBank/DDBJ databases">
        <title>The Genome Sequence of EEnterococcus faecalis 9F2_4866.</title>
        <authorList>
            <consortium name="The Broad Institute Genomics Platform"/>
            <consortium name="The Broad Institute Genomic Center for Infectious Diseases"/>
            <person name="Earl A."/>
            <person name="Manson A."/>
            <person name="Schwartman J."/>
            <person name="Gilmore M."/>
            <person name="Abouelleil A."/>
            <person name="Cao P."/>
            <person name="Chapman S."/>
            <person name="Cusick C."/>
            <person name="Shea T."/>
            <person name="Young S."/>
            <person name="Neafsey D."/>
            <person name="Nusbaum C."/>
            <person name="Birren B."/>
        </authorList>
    </citation>
    <scope>NUCLEOTIDE SEQUENCE [LARGE SCALE GENOMIC DNA]</scope>
    <source>
        <strain evidence="3">12C11_DIV0727</strain>
    </source>
</reference>
<name>A0ABZ2TBV7_9ENTE</name>